<dbReference type="Pfam" id="PF01138">
    <property type="entry name" value="RNase_PH"/>
    <property type="match status" value="1"/>
</dbReference>
<keyword evidence="3" id="KW-0540">Nuclease</keyword>
<comment type="similarity">
    <text evidence="1">Belongs to the RNase PH family.</text>
</comment>
<reference evidence="3" key="1">
    <citation type="submission" date="2013-10" db="EMBL/GenBank/DDBJ databases">
        <title>Genomic analysis of the causative agents of coccidiosis in chickens.</title>
        <authorList>
            <person name="Reid A.J."/>
            <person name="Blake D."/>
            <person name="Billington K."/>
            <person name="Browne H."/>
            <person name="Dunn M."/>
            <person name="Hung S."/>
            <person name="Kawahara F."/>
            <person name="Miranda-Saavedra D."/>
            <person name="Mourier T."/>
            <person name="Nagra H."/>
            <person name="Otto T.D."/>
            <person name="Rawlings N."/>
            <person name="Sanchez A."/>
            <person name="Sanders M."/>
            <person name="Subramaniam C."/>
            <person name="Tay Y."/>
            <person name="Dear P."/>
            <person name="Doerig C."/>
            <person name="Gruber A."/>
            <person name="Parkinson J."/>
            <person name="Shirley M."/>
            <person name="Wan K.L."/>
            <person name="Berriman M."/>
            <person name="Tomley F."/>
            <person name="Pain A."/>
        </authorList>
    </citation>
    <scope>NUCLEOTIDE SEQUENCE [LARGE SCALE GENOMIC DNA]</scope>
    <source>
        <strain evidence="3">Houghton</strain>
    </source>
</reference>
<dbReference type="PANTHER" id="PTHR11953">
    <property type="entry name" value="EXOSOME COMPLEX COMPONENT"/>
    <property type="match status" value="1"/>
</dbReference>
<dbReference type="GO" id="GO:0000177">
    <property type="term" value="C:cytoplasmic exosome (RNase complex)"/>
    <property type="evidence" value="ECO:0007669"/>
    <property type="project" value="TreeGrafter"/>
</dbReference>
<sequence length="156" mass="16628">MMHEGRQGQTRAEFAVPVSVVCSVGLVESCVRSRCMYTPEAAEVAAAVRTAAEGIILRRLYTQTRITISILVFADDGCVLAASLMAASLALADAGVAMRDLMPACTVLLLPQHQQLQQHEPLLLVDPTTDEIRTGGPSLTLGVTAQTNNDARRLAP</sequence>
<dbReference type="AlphaFoldDB" id="U6K9N5"/>
<dbReference type="GO" id="GO:0003723">
    <property type="term" value="F:RNA binding"/>
    <property type="evidence" value="ECO:0007669"/>
    <property type="project" value="TreeGrafter"/>
</dbReference>
<keyword evidence="3" id="KW-0269">Exonuclease</keyword>
<organism evidence="3 4">
    <name type="scientific">Eimeria mitis</name>
    <dbReference type="NCBI Taxonomy" id="44415"/>
    <lineage>
        <taxon>Eukaryota</taxon>
        <taxon>Sar</taxon>
        <taxon>Alveolata</taxon>
        <taxon>Apicomplexa</taxon>
        <taxon>Conoidasida</taxon>
        <taxon>Coccidia</taxon>
        <taxon>Eucoccidiorida</taxon>
        <taxon>Eimeriorina</taxon>
        <taxon>Eimeriidae</taxon>
        <taxon>Eimeria</taxon>
    </lineage>
</organism>
<dbReference type="InterPro" id="IPR001247">
    <property type="entry name" value="ExoRNase_PH_dom1"/>
</dbReference>
<dbReference type="GO" id="GO:0071051">
    <property type="term" value="P:poly(A)-dependent snoRNA 3'-end processing"/>
    <property type="evidence" value="ECO:0007669"/>
    <property type="project" value="TreeGrafter"/>
</dbReference>
<accession>U6K9N5</accession>
<gene>
    <name evidence="3" type="ORF">EMH_0073220</name>
</gene>
<dbReference type="GO" id="GO:0016075">
    <property type="term" value="P:rRNA catabolic process"/>
    <property type="evidence" value="ECO:0007669"/>
    <property type="project" value="TreeGrafter"/>
</dbReference>
<dbReference type="RefSeq" id="XP_013354753.1">
    <property type="nucleotide sequence ID" value="XM_013499299.1"/>
</dbReference>
<dbReference type="GO" id="GO:0004527">
    <property type="term" value="F:exonuclease activity"/>
    <property type="evidence" value="ECO:0007669"/>
    <property type="project" value="UniProtKB-KW"/>
</dbReference>
<keyword evidence="4" id="KW-1185">Reference proteome</keyword>
<dbReference type="Gene3D" id="3.30.230.70">
    <property type="entry name" value="GHMP Kinase, N-terminal domain"/>
    <property type="match status" value="1"/>
</dbReference>
<dbReference type="PANTHER" id="PTHR11953:SF0">
    <property type="entry name" value="EXOSOME COMPLEX COMPONENT RRP41"/>
    <property type="match status" value="1"/>
</dbReference>
<dbReference type="InterPro" id="IPR027408">
    <property type="entry name" value="PNPase/RNase_PH_dom_sf"/>
</dbReference>
<protein>
    <submittedName>
        <fullName evidence="3">Exosome complex exonuclease, putative</fullName>
    </submittedName>
</protein>
<dbReference type="GO" id="GO:0034475">
    <property type="term" value="P:U4 snRNA 3'-end processing"/>
    <property type="evidence" value="ECO:0007669"/>
    <property type="project" value="TreeGrafter"/>
</dbReference>
<proteinExistence type="inferred from homology"/>
<dbReference type="Proteomes" id="UP000030744">
    <property type="component" value="Unassembled WGS sequence"/>
</dbReference>
<name>U6K9N5_9EIME</name>
<evidence type="ECO:0000313" key="3">
    <source>
        <dbReference type="EMBL" id="CDJ32188.1"/>
    </source>
</evidence>
<dbReference type="GO" id="GO:0000176">
    <property type="term" value="C:nuclear exosome (RNase complex)"/>
    <property type="evidence" value="ECO:0007669"/>
    <property type="project" value="TreeGrafter"/>
</dbReference>
<dbReference type="GO" id="GO:0071028">
    <property type="term" value="P:nuclear mRNA surveillance"/>
    <property type="evidence" value="ECO:0007669"/>
    <property type="project" value="TreeGrafter"/>
</dbReference>
<evidence type="ECO:0000259" key="2">
    <source>
        <dbReference type="Pfam" id="PF01138"/>
    </source>
</evidence>
<dbReference type="GeneID" id="25381819"/>
<dbReference type="SUPFAM" id="SSF54211">
    <property type="entry name" value="Ribosomal protein S5 domain 2-like"/>
    <property type="match status" value="1"/>
</dbReference>
<evidence type="ECO:0000256" key="1">
    <source>
        <dbReference type="ARBA" id="ARBA00006678"/>
    </source>
</evidence>
<feature type="domain" description="Exoribonuclease phosphorolytic" evidence="2">
    <location>
        <begin position="31"/>
        <end position="96"/>
    </location>
</feature>
<dbReference type="VEuPathDB" id="ToxoDB:EMH_0073220"/>
<dbReference type="InterPro" id="IPR020568">
    <property type="entry name" value="Ribosomal_Su5_D2-typ_SF"/>
</dbReference>
<dbReference type="InterPro" id="IPR050080">
    <property type="entry name" value="RNase_PH"/>
</dbReference>
<reference evidence="3" key="2">
    <citation type="submission" date="2013-10" db="EMBL/GenBank/DDBJ databases">
        <authorList>
            <person name="Aslett M."/>
        </authorList>
    </citation>
    <scope>NUCLEOTIDE SEQUENCE [LARGE SCALE GENOMIC DNA]</scope>
    <source>
        <strain evidence="3">Houghton</strain>
    </source>
</reference>
<keyword evidence="3" id="KW-0378">Hydrolase</keyword>
<dbReference type="OrthoDB" id="27298at2759"/>
<evidence type="ECO:0000313" key="4">
    <source>
        <dbReference type="Proteomes" id="UP000030744"/>
    </source>
</evidence>
<dbReference type="GO" id="GO:0005730">
    <property type="term" value="C:nucleolus"/>
    <property type="evidence" value="ECO:0007669"/>
    <property type="project" value="TreeGrafter"/>
</dbReference>
<dbReference type="EMBL" id="HG683944">
    <property type="protein sequence ID" value="CDJ32188.1"/>
    <property type="molecule type" value="Genomic_DNA"/>
</dbReference>